<proteinExistence type="inferred from homology"/>
<dbReference type="Pfam" id="PF13344">
    <property type="entry name" value="Hydrolase_6"/>
    <property type="match status" value="1"/>
</dbReference>
<feature type="active site" description="Proton donor" evidence="2">
    <location>
        <position position="15"/>
    </location>
</feature>
<evidence type="ECO:0000256" key="2">
    <source>
        <dbReference type="PIRSR" id="PIRSR000915-1"/>
    </source>
</evidence>
<comment type="cofactor">
    <cofactor evidence="4">
        <name>Mg(2+)</name>
        <dbReference type="ChEBI" id="CHEBI:18420"/>
    </cofactor>
    <text evidence="4">Divalent metal ions. Mg(2+) is the most effective.</text>
</comment>
<reference evidence="6" key="1">
    <citation type="submission" date="2014-12" db="EMBL/GenBank/DDBJ databases">
        <title>Genome sequence of Clostridium beijerinckii strain 59B.</title>
        <authorList>
            <person name="Little G.T."/>
            <person name="Minton N.P."/>
        </authorList>
    </citation>
    <scope>NUCLEOTIDE SEQUENCE [LARGE SCALE GENOMIC DNA]</scope>
    <source>
        <strain evidence="6">59B</strain>
    </source>
</reference>
<keyword evidence="1 4" id="KW-0479">Metal-binding</keyword>
<evidence type="ECO:0000256" key="1">
    <source>
        <dbReference type="PIRNR" id="PIRNR000915"/>
    </source>
</evidence>
<feature type="binding site" evidence="4">
    <location>
        <position position="13"/>
    </location>
    <ligand>
        <name>Mg(2+)</name>
        <dbReference type="ChEBI" id="CHEBI:18420"/>
    </ligand>
</feature>
<evidence type="ECO:0000256" key="4">
    <source>
        <dbReference type="PIRSR" id="PIRSR000915-3"/>
    </source>
</evidence>
<evidence type="ECO:0000313" key="5">
    <source>
        <dbReference type="EMBL" id="AJG99594.1"/>
    </source>
</evidence>
<dbReference type="NCBIfam" id="TIGR01460">
    <property type="entry name" value="HAD-SF-IIA"/>
    <property type="match status" value="1"/>
</dbReference>
<protein>
    <recommendedName>
        <fullName evidence="1">Acid sugar phosphatase</fullName>
        <ecNumber evidence="1">3.1.3.-</ecNumber>
    </recommendedName>
</protein>
<gene>
    <name evidence="5" type="ORF">LF65_03027</name>
</gene>
<dbReference type="OrthoDB" id="9810449at2"/>
<organism evidence="5 6">
    <name type="scientific">Clostridium beijerinckii</name>
    <name type="common">Clostridium MP</name>
    <dbReference type="NCBI Taxonomy" id="1520"/>
    <lineage>
        <taxon>Bacteria</taxon>
        <taxon>Bacillati</taxon>
        <taxon>Bacillota</taxon>
        <taxon>Clostridia</taxon>
        <taxon>Eubacteriales</taxon>
        <taxon>Clostridiaceae</taxon>
        <taxon>Clostridium</taxon>
    </lineage>
</organism>
<evidence type="ECO:0000256" key="3">
    <source>
        <dbReference type="PIRSR" id="PIRSR000915-2"/>
    </source>
</evidence>
<accession>A0A0B5QBI8</accession>
<dbReference type="Gene3D" id="3.40.50.1000">
    <property type="entry name" value="HAD superfamily/HAD-like"/>
    <property type="match status" value="2"/>
</dbReference>
<dbReference type="GO" id="GO:0005737">
    <property type="term" value="C:cytoplasm"/>
    <property type="evidence" value="ECO:0007669"/>
    <property type="project" value="TreeGrafter"/>
</dbReference>
<dbReference type="SUPFAM" id="SSF56784">
    <property type="entry name" value="HAD-like"/>
    <property type="match status" value="1"/>
</dbReference>
<dbReference type="InterPro" id="IPR023214">
    <property type="entry name" value="HAD_sf"/>
</dbReference>
<feature type="binding site" evidence="4">
    <location>
        <position position="15"/>
    </location>
    <ligand>
        <name>Mg(2+)</name>
        <dbReference type="ChEBI" id="CHEBI:18420"/>
    </ligand>
</feature>
<dbReference type="KEGG" id="cbei:LF65_03027"/>
<name>A0A0B5QBI8_CLOBE</name>
<comment type="function">
    <text evidence="1">Catalyzes the dephosphorylation of 2-6 carbon acid sugars in vitro.</text>
</comment>
<keyword evidence="1 4" id="KW-0460">Magnesium</keyword>
<dbReference type="InterPro" id="IPR036412">
    <property type="entry name" value="HAD-like_sf"/>
</dbReference>
<dbReference type="PIRSF" id="PIRSF000915">
    <property type="entry name" value="PGP-type_phosphatase"/>
    <property type="match status" value="1"/>
</dbReference>
<dbReference type="Proteomes" id="UP000031866">
    <property type="component" value="Chromosome"/>
</dbReference>
<dbReference type="EMBL" id="CP010086">
    <property type="protein sequence ID" value="AJG99594.1"/>
    <property type="molecule type" value="Genomic_DNA"/>
</dbReference>
<dbReference type="PANTHER" id="PTHR19288:SF46">
    <property type="entry name" value="HALOACID DEHALOGENASE-LIKE HYDROLASE DOMAIN-CONTAINING PROTEIN 2"/>
    <property type="match status" value="1"/>
</dbReference>
<dbReference type="Pfam" id="PF13242">
    <property type="entry name" value="Hydrolase_like"/>
    <property type="match status" value="1"/>
</dbReference>
<dbReference type="EC" id="3.1.3.-" evidence="1"/>
<feature type="binding site" evidence="4">
    <location>
        <position position="213"/>
    </location>
    <ligand>
        <name>Mg(2+)</name>
        <dbReference type="ChEBI" id="CHEBI:18420"/>
    </ligand>
</feature>
<feature type="active site" description="Nucleophile" evidence="2">
    <location>
        <position position="13"/>
    </location>
</feature>
<keyword evidence="5" id="KW-0378">Hydrolase</keyword>
<dbReference type="PANTHER" id="PTHR19288">
    <property type="entry name" value="4-NITROPHENYLPHOSPHATASE-RELATED"/>
    <property type="match status" value="1"/>
</dbReference>
<dbReference type="GO" id="GO:0046872">
    <property type="term" value="F:metal ion binding"/>
    <property type="evidence" value="ECO:0007669"/>
    <property type="project" value="UniProtKB-KW"/>
</dbReference>
<sequence length="271" mass="30580">MNELKDIKCFLLDMDGTFYLGNTIIGGALDFLDILKSQQKKFIFLTNNSSKNKSTYKQKLSALGCYVDEEQIYTSGEATIWYMKKNCLGNRIYLMGTEPLMTEFEKAGFILVKEKNDKPDYVVLGFDTTLTYEKIWTACDYLRDGVPFIATHPDFNCPIENGQYMPDTGSMIRMFESSTGISPVVIGKPYGYIVEAIIEKYGLKKEEVAIVGDRLYTDIKTGVNAGITSVLVLSGETSEAMYKESDITADYVFSSIKYIGEELMQFCESFI</sequence>
<evidence type="ECO:0000313" key="6">
    <source>
        <dbReference type="Proteomes" id="UP000031866"/>
    </source>
</evidence>
<dbReference type="InterPro" id="IPR006357">
    <property type="entry name" value="HAD-SF_hydro_IIA"/>
</dbReference>
<dbReference type="AlphaFoldDB" id="A0A0B5QBI8"/>
<dbReference type="GO" id="GO:0016791">
    <property type="term" value="F:phosphatase activity"/>
    <property type="evidence" value="ECO:0007669"/>
    <property type="project" value="TreeGrafter"/>
</dbReference>
<feature type="binding site" evidence="3">
    <location>
        <position position="188"/>
    </location>
    <ligand>
        <name>substrate</name>
    </ligand>
</feature>
<dbReference type="STRING" id="1520.LF65_03027"/>
<comment type="similarity">
    <text evidence="1">Belongs to the HAD-like hydrolase superfamily. NagD family.</text>
</comment>
<dbReference type="RefSeq" id="WP_041897096.1">
    <property type="nucleotide sequence ID" value="NZ_CP010086.2"/>
</dbReference>